<keyword evidence="7 9" id="KW-0472">Membrane</keyword>
<keyword evidence="6" id="KW-0560">Oxidoreductase</keyword>
<dbReference type="InterPro" id="IPR020471">
    <property type="entry name" value="AKR"/>
</dbReference>
<feature type="domain" description="Amino acid transporter transmembrane" evidence="11">
    <location>
        <begin position="48"/>
        <end position="445"/>
    </location>
</feature>
<reference evidence="12" key="1">
    <citation type="submission" date="2021-04" db="EMBL/GenBank/DDBJ databases">
        <title>Draft genome of Fusarium avenaceum strain F156N33, isolated from an atmospheric sample in Virginia.</title>
        <authorList>
            <person name="Yang S."/>
            <person name="Vinatzer B.A."/>
            <person name="Coleman J."/>
        </authorList>
    </citation>
    <scope>NUCLEOTIDE SEQUENCE</scope>
    <source>
        <strain evidence="12">F156N33</strain>
    </source>
</reference>
<gene>
    <name evidence="12" type="ORF">KAF25_004100</name>
</gene>
<evidence type="ECO:0000256" key="1">
    <source>
        <dbReference type="ARBA" id="ARBA00004370"/>
    </source>
</evidence>
<feature type="region of interest" description="Disordered" evidence="8">
    <location>
        <begin position="1"/>
        <end position="26"/>
    </location>
</feature>
<feature type="transmembrane region" description="Helical" evidence="9">
    <location>
        <begin position="417"/>
        <end position="442"/>
    </location>
</feature>
<evidence type="ECO:0000256" key="5">
    <source>
        <dbReference type="ARBA" id="ARBA00022989"/>
    </source>
</evidence>
<evidence type="ECO:0000256" key="9">
    <source>
        <dbReference type="SAM" id="Phobius"/>
    </source>
</evidence>
<dbReference type="PANTHER" id="PTHR43827">
    <property type="entry name" value="2,5-DIKETO-D-GLUCONIC ACID REDUCTASE"/>
    <property type="match status" value="1"/>
</dbReference>
<evidence type="ECO:0000256" key="8">
    <source>
        <dbReference type="SAM" id="MobiDB-lite"/>
    </source>
</evidence>
<evidence type="ECO:0000256" key="3">
    <source>
        <dbReference type="ARBA" id="ARBA00022692"/>
    </source>
</evidence>
<feature type="transmembrane region" description="Helical" evidence="9">
    <location>
        <begin position="156"/>
        <end position="176"/>
    </location>
</feature>
<dbReference type="GO" id="GO:0016020">
    <property type="term" value="C:membrane"/>
    <property type="evidence" value="ECO:0007669"/>
    <property type="project" value="UniProtKB-SubCell"/>
</dbReference>
<name>A0A9P7KWX2_9HYPO</name>
<comment type="caution">
    <text evidence="12">The sequence shown here is derived from an EMBL/GenBank/DDBJ whole genome shotgun (WGS) entry which is preliminary data.</text>
</comment>
<evidence type="ECO:0000259" key="10">
    <source>
        <dbReference type="Pfam" id="PF00248"/>
    </source>
</evidence>
<dbReference type="FunFam" id="1.20.1740.10:FF:000039">
    <property type="entry name" value="Neutral amino acid transporter (Eurofung)"/>
    <property type="match status" value="1"/>
</dbReference>
<keyword evidence="5 9" id="KW-1133">Transmembrane helix</keyword>
<dbReference type="PROSITE" id="PS00798">
    <property type="entry name" value="ALDOKETO_REDUCTASE_1"/>
    <property type="match status" value="1"/>
</dbReference>
<dbReference type="Gene3D" id="3.20.20.100">
    <property type="entry name" value="NADP-dependent oxidoreductase domain"/>
    <property type="match status" value="1"/>
</dbReference>
<dbReference type="InterPro" id="IPR036812">
    <property type="entry name" value="NAD(P)_OxRdtase_dom_sf"/>
</dbReference>
<dbReference type="Pfam" id="PF01490">
    <property type="entry name" value="Aa_trans"/>
    <property type="match status" value="1"/>
</dbReference>
<evidence type="ECO:0000313" key="13">
    <source>
        <dbReference type="Proteomes" id="UP000782241"/>
    </source>
</evidence>
<comment type="subcellular location">
    <subcellularLocation>
        <location evidence="1">Membrane</location>
    </subcellularLocation>
</comment>
<organism evidence="12 13">
    <name type="scientific">Fusarium avenaceum</name>
    <dbReference type="NCBI Taxonomy" id="40199"/>
    <lineage>
        <taxon>Eukaryota</taxon>
        <taxon>Fungi</taxon>
        <taxon>Dikarya</taxon>
        <taxon>Ascomycota</taxon>
        <taxon>Pezizomycotina</taxon>
        <taxon>Sordariomycetes</taxon>
        <taxon>Hypocreomycetidae</taxon>
        <taxon>Hypocreales</taxon>
        <taxon>Nectriaceae</taxon>
        <taxon>Fusarium</taxon>
        <taxon>Fusarium tricinctum species complex</taxon>
    </lineage>
</organism>
<feature type="transmembrane region" description="Helical" evidence="9">
    <location>
        <begin position="312"/>
        <end position="331"/>
    </location>
</feature>
<dbReference type="InterPro" id="IPR013057">
    <property type="entry name" value="AA_transpt_TM"/>
</dbReference>
<evidence type="ECO:0000313" key="12">
    <source>
        <dbReference type="EMBL" id="KAG5661861.1"/>
    </source>
</evidence>
<dbReference type="AlphaFoldDB" id="A0A9P7KWX2"/>
<dbReference type="PROSITE" id="PS00062">
    <property type="entry name" value="ALDOKETO_REDUCTASE_2"/>
    <property type="match status" value="1"/>
</dbReference>
<keyword evidence="3 9" id="KW-0812">Transmembrane</keyword>
<comment type="similarity">
    <text evidence="2">Belongs to the aldo/keto reductase family.</text>
</comment>
<evidence type="ECO:0000256" key="6">
    <source>
        <dbReference type="ARBA" id="ARBA00023002"/>
    </source>
</evidence>
<feature type="transmembrane region" description="Helical" evidence="9">
    <location>
        <begin position="379"/>
        <end position="405"/>
    </location>
</feature>
<dbReference type="FunFam" id="3.20.20.100:FF:000002">
    <property type="entry name" value="2,5-diketo-D-gluconic acid reductase A"/>
    <property type="match status" value="1"/>
</dbReference>
<evidence type="ECO:0000256" key="4">
    <source>
        <dbReference type="ARBA" id="ARBA00022857"/>
    </source>
</evidence>
<feature type="transmembrane region" description="Helical" evidence="9">
    <location>
        <begin position="188"/>
        <end position="209"/>
    </location>
</feature>
<feature type="compositionally biased region" description="Basic and acidic residues" evidence="8">
    <location>
        <begin position="16"/>
        <end position="26"/>
    </location>
</feature>
<evidence type="ECO:0000259" key="11">
    <source>
        <dbReference type="Pfam" id="PF01490"/>
    </source>
</evidence>
<dbReference type="SUPFAM" id="SSF51430">
    <property type="entry name" value="NAD(P)-linked oxidoreductase"/>
    <property type="match status" value="1"/>
</dbReference>
<feature type="transmembrane region" description="Helical" evidence="9">
    <location>
        <begin position="128"/>
        <end position="150"/>
    </location>
</feature>
<evidence type="ECO:0000256" key="7">
    <source>
        <dbReference type="ARBA" id="ARBA00023136"/>
    </source>
</evidence>
<dbReference type="EMBL" id="JAGPUO010000006">
    <property type="protein sequence ID" value="KAG5661861.1"/>
    <property type="molecule type" value="Genomic_DNA"/>
</dbReference>
<feature type="transmembrane region" description="Helical" evidence="9">
    <location>
        <begin position="237"/>
        <end position="259"/>
    </location>
</feature>
<keyword evidence="13" id="KW-1185">Reference proteome</keyword>
<feature type="domain" description="NADP-dependent oxidoreductase" evidence="10">
    <location>
        <begin position="477"/>
        <end position="737"/>
    </location>
</feature>
<dbReference type="Pfam" id="PF00248">
    <property type="entry name" value="Aldo_ket_red"/>
    <property type="match status" value="1"/>
</dbReference>
<dbReference type="PRINTS" id="PR00069">
    <property type="entry name" value="ALDKETRDTASE"/>
</dbReference>
<protein>
    <recommendedName>
        <fullName evidence="14">NADP-dependent oxidoreductase domain-containing protein</fullName>
    </recommendedName>
</protein>
<proteinExistence type="inferred from homology"/>
<dbReference type="InterPro" id="IPR023210">
    <property type="entry name" value="NADP_OxRdtase_dom"/>
</dbReference>
<feature type="transmembrane region" description="Helical" evidence="9">
    <location>
        <begin position="76"/>
        <end position="96"/>
    </location>
</feature>
<dbReference type="PANTHER" id="PTHR43827:SF3">
    <property type="entry name" value="NADP-DEPENDENT OXIDOREDUCTASE DOMAIN-CONTAINING PROTEIN"/>
    <property type="match status" value="1"/>
</dbReference>
<dbReference type="CDD" id="cd19071">
    <property type="entry name" value="AKR_AKR1-5-like"/>
    <property type="match status" value="1"/>
</dbReference>
<evidence type="ECO:0000256" key="2">
    <source>
        <dbReference type="ARBA" id="ARBA00007905"/>
    </source>
</evidence>
<keyword evidence="4" id="KW-0521">NADP</keyword>
<sequence>MAPKKEQNPDGLEGLDDLHHSPSQDDTTMRIDDAVFGEVSEGGPNYRNVGWIATVALMTKTQIGLGVLSIPQTFDALGLIPGIICLIVVSSITTWSDYMIGVFKRRHPHVYGIDDAGYLMFGRIGREVFATVFMLYWIFVAGSAMLGISIGLNSVSTHAACTAVFVAVAAILGFCFASIRTLGKIGWLAWIGLVCIMTAIFCVTVAVGLQDRPAAAPTEGHWESDYKLFNHPTFVDGITAVSSHIFAFSGTPAFFQIAAEMREQKHYTRSLLTCQSIVTVTYITIGIVVYYYCGSYVTSPALGSAGLLMKKVCYGFALPGLIVTAMLMTHIPAKYMFIRLLRGTKHLNSNGIVHWATWLACTGSVTIIAYIIASAIPVFGGLVSLIGALLGTLMCFQPYGCFWLFDNWTKGKKDKTFKWYFMVGWSVFVIVSGTFMMIAGTYGSIVGINNSLKANGGSDPPTLPLRNGTHHEIPSFGLGTWLAEKGQVAHAVEYALKGGYRHIDAAAAYHNEEEVGAGIRASGVSRDKIWVTSKLWNTDHRPELVRKAIEKSIAELGIEYLDLYLIHWPVAFVHGSENKELDNDTSIVDTWKAMEELVQANLTRNIGISNFAPKDIQKILKIATVRPYAHEFETHPYLQQQSFVDFHAEENIKVIAYSPLANTNPTYNPDIPSILHDAFWTKLAESKNATVAQTVLAWGQQRGTVVIPKSTHDKYIDENYGSQKIEFTEDELAEVAAQDKKYRFLNPGKGWGVDLFEGLDGVPKKESEEDDRNTDL</sequence>
<accession>A0A9P7KWX2</accession>
<dbReference type="InterPro" id="IPR018170">
    <property type="entry name" value="Aldo/ket_reductase_CS"/>
</dbReference>
<feature type="transmembrane region" description="Helical" evidence="9">
    <location>
        <begin position="352"/>
        <end position="373"/>
    </location>
</feature>
<dbReference type="Proteomes" id="UP000782241">
    <property type="component" value="Unassembled WGS sequence"/>
</dbReference>
<dbReference type="GO" id="GO:0016616">
    <property type="term" value="F:oxidoreductase activity, acting on the CH-OH group of donors, NAD or NADP as acceptor"/>
    <property type="evidence" value="ECO:0007669"/>
    <property type="project" value="UniProtKB-ARBA"/>
</dbReference>
<evidence type="ECO:0008006" key="14">
    <source>
        <dbReference type="Google" id="ProtNLM"/>
    </source>
</evidence>
<feature type="transmembrane region" description="Helical" evidence="9">
    <location>
        <begin position="271"/>
        <end position="292"/>
    </location>
</feature>